<accession>A0ABN7AJ69</accession>
<comment type="similarity">
    <text evidence="1 3">Belongs to the short-chain dehydrogenases/reductases (SDR) family.</text>
</comment>
<name>A0ABN7AJ69_9HEMI</name>
<protein>
    <submittedName>
        <fullName evidence="4">Short chain dehydrogenase</fullName>
    </submittedName>
</protein>
<dbReference type="Pfam" id="PF00106">
    <property type="entry name" value="adh_short"/>
    <property type="match status" value="1"/>
</dbReference>
<organism evidence="4 5">
    <name type="scientific">Nesidiocoris tenuis</name>
    <dbReference type="NCBI Taxonomy" id="355587"/>
    <lineage>
        <taxon>Eukaryota</taxon>
        <taxon>Metazoa</taxon>
        <taxon>Ecdysozoa</taxon>
        <taxon>Arthropoda</taxon>
        <taxon>Hexapoda</taxon>
        <taxon>Insecta</taxon>
        <taxon>Pterygota</taxon>
        <taxon>Neoptera</taxon>
        <taxon>Paraneoptera</taxon>
        <taxon>Hemiptera</taxon>
        <taxon>Heteroptera</taxon>
        <taxon>Panheteroptera</taxon>
        <taxon>Cimicomorpha</taxon>
        <taxon>Miridae</taxon>
        <taxon>Dicyphina</taxon>
        <taxon>Nesidiocoris</taxon>
    </lineage>
</organism>
<keyword evidence="2" id="KW-0560">Oxidoreductase</keyword>
<dbReference type="InterPro" id="IPR036291">
    <property type="entry name" value="NAD(P)-bd_dom_sf"/>
</dbReference>
<dbReference type="Gene3D" id="3.40.50.720">
    <property type="entry name" value="NAD(P)-binding Rossmann-like Domain"/>
    <property type="match status" value="1"/>
</dbReference>
<dbReference type="InterPro" id="IPR051019">
    <property type="entry name" value="VLCFA-Steroid_DH"/>
</dbReference>
<sequence>MYFIATLAFVVVCWPLVKFLMRRLNAVEIDVKKLGGWAVVTGATDGIGKAFADHFASQGLNVVLVSRSQEKLDDVAARIRDSYKVEARVVQADFTSTDPDMYKRIKEALDGLEIGVLVNNVGISYAHPEYFLDLEKHHGNLYEDIVHCNINSTVNLCRYVLPGMVARGRGWIINMSSGLADIPAPLLALYGASKAFVSKFSYDLSVEYGPKNIRVQWLKPGLVATNMSQIKKTSWLVPDTDRYVKSAIQELKSASNSEGYFSHILTQSIIIFAESIFPSFVSGRLLKTMQATRAKALKKCKTCNSD</sequence>
<dbReference type="PIRSF" id="PIRSF000126">
    <property type="entry name" value="11-beta-HSD1"/>
    <property type="match status" value="1"/>
</dbReference>
<dbReference type="PANTHER" id="PTHR43899:SF13">
    <property type="entry name" value="RH59310P"/>
    <property type="match status" value="1"/>
</dbReference>
<evidence type="ECO:0000256" key="3">
    <source>
        <dbReference type="RuleBase" id="RU000363"/>
    </source>
</evidence>
<dbReference type="SUPFAM" id="SSF51735">
    <property type="entry name" value="NAD(P)-binding Rossmann-fold domains"/>
    <property type="match status" value="1"/>
</dbReference>
<evidence type="ECO:0000313" key="4">
    <source>
        <dbReference type="EMBL" id="BES92118.1"/>
    </source>
</evidence>
<evidence type="ECO:0000313" key="5">
    <source>
        <dbReference type="Proteomes" id="UP001307889"/>
    </source>
</evidence>
<dbReference type="CDD" id="cd05356">
    <property type="entry name" value="17beta-HSD1_like_SDR_c"/>
    <property type="match status" value="1"/>
</dbReference>
<dbReference type="InterPro" id="IPR002347">
    <property type="entry name" value="SDR_fam"/>
</dbReference>
<proteinExistence type="inferred from homology"/>
<dbReference type="PRINTS" id="PR00081">
    <property type="entry name" value="GDHRDH"/>
</dbReference>
<keyword evidence="5" id="KW-1185">Reference proteome</keyword>
<reference evidence="4 5" key="1">
    <citation type="submission" date="2023-09" db="EMBL/GenBank/DDBJ databases">
        <title>Nesidiocoris tenuis whole genome shotgun sequence.</title>
        <authorList>
            <person name="Shibata T."/>
            <person name="Shimoda M."/>
            <person name="Kobayashi T."/>
            <person name="Uehara T."/>
        </authorList>
    </citation>
    <scope>NUCLEOTIDE SEQUENCE [LARGE SCALE GENOMIC DNA]</scope>
    <source>
        <strain evidence="4 5">Japan</strain>
    </source>
</reference>
<gene>
    <name evidence="4" type="ORF">NTJ_04927</name>
</gene>
<dbReference type="Proteomes" id="UP001307889">
    <property type="component" value="Chromosome 3"/>
</dbReference>
<evidence type="ECO:0000256" key="2">
    <source>
        <dbReference type="ARBA" id="ARBA00023002"/>
    </source>
</evidence>
<dbReference type="PRINTS" id="PR00080">
    <property type="entry name" value="SDRFAMILY"/>
</dbReference>
<evidence type="ECO:0000256" key="1">
    <source>
        <dbReference type="ARBA" id="ARBA00006484"/>
    </source>
</evidence>
<dbReference type="PANTHER" id="PTHR43899">
    <property type="entry name" value="RH59310P"/>
    <property type="match status" value="1"/>
</dbReference>
<dbReference type="EMBL" id="AP028911">
    <property type="protein sequence ID" value="BES92118.1"/>
    <property type="molecule type" value="Genomic_DNA"/>
</dbReference>